<dbReference type="AlphaFoldDB" id="A0A428RH58"/>
<evidence type="ECO:0000313" key="2">
    <source>
        <dbReference type="EMBL" id="RSL76863.1"/>
    </source>
</evidence>
<feature type="transmembrane region" description="Helical" evidence="1">
    <location>
        <begin position="26"/>
        <end position="48"/>
    </location>
</feature>
<dbReference type="PANTHER" id="PTHR37577:SF1">
    <property type="entry name" value="INTEGRAL MEMBRANE PROTEIN"/>
    <property type="match status" value="1"/>
</dbReference>
<dbReference type="Proteomes" id="UP000287972">
    <property type="component" value="Unassembled WGS sequence"/>
</dbReference>
<feature type="transmembrane region" description="Helical" evidence="1">
    <location>
        <begin position="613"/>
        <end position="636"/>
    </location>
</feature>
<keyword evidence="1" id="KW-1133">Transmembrane helix</keyword>
<dbReference type="InterPro" id="IPR053018">
    <property type="entry name" value="Elsinochrome_Biosynth-Asso"/>
</dbReference>
<feature type="transmembrane region" description="Helical" evidence="1">
    <location>
        <begin position="348"/>
        <end position="365"/>
    </location>
</feature>
<evidence type="ECO:0000313" key="3">
    <source>
        <dbReference type="Proteomes" id="UP000287972"/>
    </source>
</evidence>
<sequence length="639" mass="72477">MTHCIYNITNGERYPESNDDIEGPGVLVGFLGTTWLMVAMIIVHYLAFFDPKLDPFRNVGSGSREPANEPDATFKPNPIDIMLLGFIRRRCRQLRSRWSRKDGQSTTGLSRLQQSMTRCILSFVDLQLIAGLGILISGFISVTNDLPAYHWSILVYLAWLSNISHLSGLTALRGYLHSLLLLVGLVPTAFFNWRGDDIREAPETFSLAEPMSLAKCFFSPGLLKVYREQQEYYEQKARQEGQDIPLTPFFESHAFQVMIISLVLLVLNFSSKFLSMFVRISKGVNWHLRMRVRRLVTRILCKLSQSRQPFPQRLNKRQWRLIIVNPCLAMFLVMRTYIDVFLSTLSEIYWLLISSLWATFSLASLKSSASRVRRSETNSTWTFGQTLPVLMLLGPVIMAVAALFDKGEHASHPEALENRVTMELMDRSAGQVSQPSNQAGVLTLVPAVDELLLNNPESVSLQFLLREKFLLTEATMQLETGPDSPELIWVRRNDYECNYARSVCLWLCLQISSIGIWIVIMSAMDTTYTARASPLSILRWLWVWAFIGQPAATFALILIHLTGEEFQETREWLSHKPVCHMLAIASYCLGIICCVIPALAVGSELDYGSQTGLPSFILCCATFMVFILAYSVRMFLKAR</sequence>
<accession>A0A428RH58</accession>
<keyword evidence="3" id="KW-1185">Reference proteome</keyword>
<feature type="transmembrane region" description="Helical" evidence="1">
    <location>
        <begin position="582"/>
        <end position="601"/>
    </location>
</feature>
<protein>
    <submittedName>
        <fullName evidence="2">Uncharacterized protein</fullName>
    </submittedName>
</protein>
<keyword evidence="1" id="KW-0472">Membrane</keyword>
<organism evidence="2 3">
    <name type="scientific">Fusarium floridanum</name>
    <dbReference type="NCBI Taxonomy" id="1325733"/>
    <lineage>
        <taxon>Eukaryota</taxon>
        <taxon>Fungi</taxon>
        <taxon>Dikarya</taxon>
        <taxon>Ascomycota</taxon>
        <taxon>Pezizomycotina</taxon>
        <taxon>Sordariomycetes</taxon>
        <taxon>Hypocreomycetidae</taxon>
        <taxon>Hypocreales</taxon>
        <taxon>Nectriaceae</taxon>
        <taxon>Fusarium</taxon>
        <taxon>Fusarium solani species complex</taxon>
    </lineage>
</organism>
<reference evidence="2 3" key="1">
    <citation type="submission" date="2017-06" db="EMBL/GenBank/DDBJ databases">
        <title>Comparative genomic analysis of Ambrosia Fusariam Clade fungi.</title>
        <authorList>
            <person name="Stajich J.E."/>
            <person name="Carrillo J."/>
            <person name="Kijimoto T."/>
            <person name="Eskalen A."/>
            <person name="O'Donnell K."/>
            <person name="Kasson M."/>
        </authorList>
    </citation>
    <scope>NUCLEOTIDE SEQUENCE [LARGE SCALE GENOMIC DNA]</scope>
    <source>
        <strain evidence="2 3">NRRL62606</strain>
    </source>
</reference>
<keyword evidence="1" id="KW-0812">Transmembrane</keyword>
<proteinExistence type="predicted"/>
<name>A0A428RH58_9HYPO</name>
<feature type="transmembrane region" description="Helical" evidence="1">
    <location>
        <begin position="255"/>
        <end position="280"/>
    </location>
</feature>
<evidence type="ECO:0000256" key="1">
    <source>
        <dbReference type="SAM" id="Phobius"/>
    </source>
</evidence>
<feature type="transmembrane region" description="Helical" evidence="1">
    <location>
        <begin position="148"/>
        <end position="167"/>
    </location>
</feature>
<feature type="transmembrane region" description="Helical" evidence="1">
    <location>
        <begin position="321"/>
        <end position="342"/>
    </location>
</feature>
<feature type="transmembrane region" description="Helical" evidence="1">
    <location>
        <begin position="499"/>
        <end position="520"/>
    </location>
</feature>
<feature type="transmembrane region" description="Helical" evidence="1">
    <location>
        <begin position="119"/>
        <end position="142"/>
    </location>
</feature>
<dbReference type="EMBL" id="NKCL01000275">
    <property type="protein sequence ID" value="RSL76863.1"/>
    <property type="molecule type" value="Genomic_DNA"/>
</dbReference>
<gene>
    <name evidence="2" type="ORF">CEP51_009583</name>
</gene>
<comment type="caution">
    <text evidence="2">The sequence shown here is derived from an EMBL/GenBank/DDBJ whole genome shotgun (WGS) entry which is preliminary data.</text>
</comment>
<feature type="transmembrane region" description="Helical" evidence="1">
    <location>
        <begin position="174"/>
        <end position="193"/>
    </location>
</feature>
<feature type="transmembrane region" description="Helical" evidence="1">
    <location>
        <begin position="540"/>
        <end position="561"/>
    </location>
</feature>
<dbReference type="PANTHER" id="PTHR37577">
    <property type="entry name" value="INTEGRAL MEMBRANE PROTEIN"/>
    <property type="match status" value="1"/>
</dbReference>